<dbReference type="PANTHER" id="PTHR30363:SF44">
    <property type="entry name" value="AGA OPERON TRANSCRIPTIONAL REPRESSOR-RELATED"/>
    <property type="match status" value="1"/>
</dbReference>
<feature type="domain" description="HTH deoR-type" evidence="4">
    <location>
        <begin position="8"/>
        <end position="63"/>
    </location>
</feature>
<keyword evidence="1" id="KW-0805">Transcription regulation</keyword>
<dbReference type="InterPro" id="IPR014036">
    <property type="entry name" value="DeoR-like_C"/>
</dbReference>
<dbReference type="EMBL" id="QRVM01000042">
    <property type="protein sequence ID" value="RGS45206.1"/>
    <property type="molecule type" value="Genomic_DNA"/>
</dbReference>
<keyword evidence="3" id="KW-0804">Transcription</keyword>
<dbReference type="Gene3D" id="3.40.50.1360">
    <property type="match status" value="1"/>
</dbReference>
<dbReference type="SMART" id="SM00420">
    <property type="entry name" value="HTH_DEOR"/>
    <property type="match status" value="1"/>
</dbReference>
<dbReference type="PANTHER" id="PTHR30363">
    <property type="entry name" value="HTH-TYPE TRANSCRIPTIONAL REGULATOR SRLR-RELATED"/>
    <property type="match status" value="1"/>
</dbReference>
<dbReference type="InterPro" id="IPR036388">
    <property type="entry name" value="WH-like_DNA-bd_sf"/>
</dbReference>
<dbReference type="GO" id="GO:0003677">
    <property type="term" value="F:DNA binding"/>
    <property type="evidence" value="ECO:0007669"/>
    <property type="project" value="UniProtKB-KW"/>
</dbReference>
<dbReference type="RefSeq" id="WP_118320323.1">
    <property type="nucleotide sequence ID" value="NZ_DAWEIE010000075.1"/>
</dbReference>
<evidence type="ECO:0000259" key="4">
    <source>
        <dbReference type="PROSITE" id="PS51000"/>
    </source>
</evidence>
<organism evidence="6 7">
    <name type="scientific">Holdemanella biformis</name>
    <dbReference type="NCBI Taxonomy" id="1735"/>
    <lineage>
        <taxon>Bacteria</taxon>
        <taxon>Bacillati</taxon>
        <taxon>Bacillota</taxon>
        <taxon>Erysipelotrichia</taxon>
        <taxon>Erysipelotrichales</taxon>
        <taxon>Erysipelotrichaceae</taxon>
        <taxon>Holdemanella</taxon>
    </lineage>
</organism>
<dbReference type="InterPro" id="IPR018356">
    <property type="entry name" value="Tscrpt_reg_HTH_DeoR_CS"/>
</dbReference>
<dbReference type="PROSITE" id="PS00894">
    <property type="entry name" value="HTH_DEOR_1"/>
    <property type="match status" value="1"/>
</dbReference>
<dbReference type="Proteomes" id="UP000285274">
    <property type="component" value="Unassembled WGS sequence"/>
</dbReference>
<evidence type="ECO:0000256" key="2">
    <source>
        <dbReference type="ARBA" id="ARBA00023125"/>
    </source>
</evidence>
<dbReference type="Pfam" id="PF00455">
    <property type="entry name" value="DeoRC"/>
    <property type="match status" value="1"/>
</dbReference>
<dbReference type="InterPro" id="IPR050313">
    <property type="entry name" value="Carb_Metab_HTH_regulators"/>
</dbReference>
<dbReference type="Gene3D" id="1.10.10.10">
    <property type="entry name" value="Winged helix-like DNA-binding domain superfamily/Winged helix DNA-binding domain"/>
    <property type="match status" value="1"/>
</dbReference>
<evidence type="ECO:0000256" key="1">
    <source>
        <dbReference type="ARBA" id="ARBA00023015"/>
    </source>
</evidence>
<evidence type="ECO:0000313" key="8">
    <source>
        <dbReference type="Proteomes" id="UP000285274"/>
    </source>
</evidence>
<dbReference type="Pfam" id="PF08220">
    <property type="entry name" value="HTH_DeoR"/>
    <property type="match status" value="1"/>
</dbReference>
<protein>
    <submittedName>
        <fullName evidence="6">DeoR/GlpR transcriptional regulator</fullName>
    </submittedName>
</protein>
<proteinExistence type="predicted"/>
<comment type="caution">
    <text evidence="6">The sequence shown here is derived from an EMBL/GenBank/DDBJ whole genome shotgun (WGS) entry which is preliminary data.</text>
</comment>
<evidence type="ECO:0000256" key="3">
    <source>
        <dbReference type="ARBA" id="ARBA00023163"/>
    </source>
</evidence>
<evidence type="ECO:0000313" key="5">
    <source>
        <dbReference type="EMBL" id="RGS45206.1"/>
    </source>
</evidence>
<reference evidence="7 8" key="1">
    <citation type="submission" date="2018-08" db="EMBL/GenBank/DDBJ databases">
        <title>A genome reference for cultivated species of the human gut microbiota.</title>
        <authorList>
            <person name="Zou Y."/>
            <person name="Xue W."/>
            <person name="Luo G."/>
        </authorList>
    </citation>
    <scope>NUCLEOTIDE SEQUENCE [LARGE SCALE GENOMIC DNA]</scope>
    <source>
        <strain evidence="6 7">AF15-20</strain>
        <strain evidence="5 8">AF22-10AC</strain>
    </source>
</reference>
<dbReference type="PROSITE" id="PS51000">
    <property type="entry name" value="HTH_DEOR_2"/>
    <property type="match status" value="1"/>
</dbReference>
<dbReference type="GO" id="GO:0003700">
    <property type="term" value="F:DNA-binding transcription factor activity"/>
    <property type="evidence" value="ECO:0007669"/>
    <property type="project" value="InterPro"/>
</dbReference>
<dbReference type="SUPFAM" id="SSF100950">
    <property type="entry name" value="NagB/RpiA/CoA transferase-like"/>
    <property type="match status" value="1"/>
</dbReference>
<dbReference type="EMBL" id="QRYQ01000036">
    <property type="protein sequence ID" value="RGU89047.1"/>
    <property type="molecule type" value="Genomic_DNA"/>
</dbReference>
<dbReference type="PRINTS" id="PR00037">
    <property type="entry name" value="HTHLACR"/>
</dbReference>
<dbReference type="Proteomes" id="UP000265489">
    <property type="component" value="Unassembled WGS sequence"/>
</dbReference>
<dbReference type="SMART" id="SM01134">
    <property type="entry name" value="DeoRC"/>
    <property type="match status" value="1"/>
</dbReference>
<dbReference type="SUPFAM" id="SSF46785">
    <property type="entry name" value="Winged helix' DNA-binding domain"/>
    <property type="match status" value="1"/>
</dbReference>
<accession>A0A395W8M2</accession>
<evidence type="ECO:0000313" key="7">
    <source>
        <dbReference type="Proteomes" id="UP000265489"/>
    </source>
</evidence>
<evidence type="ECO:0000313" key="6">
    <source>
        <dbReference type="EMBL" id="RGU89047.1"/>
    </source>
</evidence>
<name>A0A395W8M2_9FIRM</name>
<keyword evidence="2" id="KW-0238">DNA-binding</keyword>
<dbReference type="AlphaFoldDB" id="A0A395W8M2"/>
<sequence length="260" mass="29146">MKMTKEVVDKRRKKIMQEIQVKGTVNVDELAAELNVTPLTIRRDLQYWEDMGAVERFYGGAKLVQNFVEHDIDPNEAYKHAIAKYAATFIDDGDTIFINTSSTALLVIKYIIGKRVTIITNNGKAIFCDHDPNVQIVMTGGELRFPKETMTGDFALNNLQRVKANKAFLGCNGFDSEVGMSTAILPEVIINEAMISRCSGAAFILADATKINYVHQFVVAKPDSFAYLVTDTRVPAEQIEEFEEKGILVKQLDPLLNYKK</sequence>
<dbReference type="InterPro" id="IPR037171">
    <property type="entry name" value="NagB/RpiA_transferase-like"/>
</dbReference>
<dbReference type="InterPro" id="IPR036390">
    <property type="entry name" value="WH_DNA-bd_sf"/>
</dbReference>
<dbReference type="InterPro" id="IPR001034">
    <property type="entry name" value="DeoR_HTH"/>
</dbReference>
<gene>
    <name evidence="6" type="ORF">DWW32_12285</name>
    <name evidence="5" type="ORF">DWX92_08730</name>
</gene>